<evidence type="ECO:0000256" key="4">
    <source>
        <dbReference type="ARBA" id="ARBA00023002"/>
    </source>
</evidence>
<keyword evidence="4" id="KW-0560">Oxidoreductase</keyword>
<dbReference type="InterPro" id="IPR036136">
    <property type="entry name" value="Nit/Sulf_reduc_fer-like_dom_sf"/>
</dbReference>
<dbReference type="InterPro" id="IPR045854">
    <property type="entry name" value="NO2/SO3_Rdtase_4Fe4S_sf"/>
</dbReference>
<protein>
    <submittedName>
        <fullName evidence="8">Cobalamin synthesis protein</fullName>
    </submittedName>
</protein>
<gene>
    <name evidence="8" type="primary">cobG</name>
    <name evidence="8" type="ordered locus">AZC_3936</name>
</gene>
<evidence type="ECO:0000256" key="1">
    <source>
        <dbReference type="ARBA" id="ARBA00022485"/>
    </source>
</evidence>
<reference evidence="8 9" key="3">
    <citation type="journal article" date="2008" name="BMC Genomics">
        <title>The genome of the versatile nitrogen fixer Azorhizobium caulinodans ORS571.</title>
        <authorList>
            <person name="Lee KB."/>
            <person name="Backer P.D."/>
            <person name="Aono T."/>
            <person name="Liu CT."/>
            <person name="Suzuki S."/>
            <person name="Suzuki T."/>
            <person name="Kaneko T."/>
            <person name="Yamada M."/>
            <person name="Tabata S."/>
            <person name="Kupfer D.M."/>
            <person name="Najar F.Z."/>
            <person name="Wiley G.B."/>
            <person name="Roe B."/>
            <person name="Binnewies T.T."/>
            <person name="Ussery D.W."/>
            <person name="D'Haeze W."/>
            <person name="Herder J.D."/>
            <person name="Gevers D."/>
            <person name="Vereecke D."/>
            <person name="Holsters M."/>
            <person name="Oyaizu H."/>
        </authorList>
    </citation>
    <scope>NUCLEOTIDE SEQUENCE [LARGE SCALE GENOMIC DNA]</scope>
    <source>
        <strain evidence="9">ATCC 43989 / DSM 5975 / JCM 20966 / LMG 6465 / NBRC 14845 / NCIMB 13405 / ORS 571</strain>
    </source>
</reference>
<dbReference type="KEGG" id="azc:AZC_3936"/>
<dbReference type="InterPro" id="IPR051329">
    <property type="entry name" value="NIR_SIR_4Fe-4S"/>
</dbReference>
<evidence type="ECO:0000313" key="9">
    <source>
        <dbReference type="Proteomes" id="UP000000270"/>
    </source>
</evidence>
<dbReference type="InterPro" id="IPR005117">
    <property type="entry name" value="NiRdtase/SiRdtase_haem-b_fer"/>
</dbReference>
<evidence type="ECO:0000313" key="8">
    <source>
        <dbReference type="EMBL" id="BAF89934.1"/>
    </source>
</evidence>
<dbReference type="PANTHER" id="PTHR32439:SF9">
    <property type="entry name" value="BLR3264 PROTEIN"/>
    <property type="match status" value="1"/>
</dbReference>
<keyword evidence="6" id="KW-0411">Iron-sulfur</keyword>
<keyword evidence="1" id="KW-0004">4Fe-4S</keyword>
<dbReference type="SUPFAM" id="SSF55124">
    <property type="entry name" value="Nitrite/Sulfite reductase N-terminal domain-like"/>
    <property type="match status" value="2"/>
</dbReference>
<reference evidence="8 9" key="1">
    <citation type="journal article" date="2007" name="Appl. Environ. Microbiol.">
        <title>Rhizobial factors required for stem nodule maturation and maintenance in Sesbania rostrata-Azorhizobium caulinodans ORS571 symbiosis.</title>
        <authorList>
            <person name="Suzuki S."/>
            <person name="Aono T."/>
            <person name="Lee KB."/>
            <person name="Suzuki T."/>
            <person name="Liu CT."/>
            <person name="Miwa H."/>
            <person name="Wakao S."/>
            <person name="Iki T."/>
            <person name="Oyaizu H."/>
        </authorList>
    </citation>
    <scope>NUCLEOTIDE SEQUENCE [LARGE SCALE GENOMIC DNA]</scope>
    <source>
        <strain evidence="9">ATCC 43989 / DSM 5975 / JCM 20966 / LMG 6465 / NBRC 14845 / NCIMB 13405 / ORS 571</strain>
    </source>
</reference>
<dbReference type="InterPro" id="IPR012798">
    <property type="entry name" value="Cbl_synth_CobG-like"/>
</dbReference>
<evidence type="ECO:0000256" key="5">
    <source>
        <dbReference type="ARBA" id="ARBA00023004"/>
    </source>
</evidence>
<name>A8IKP8_AZOC5</name>
<dbReference type="NCBIfam" id="TIGR02435">
    <property type="entry name" value="CobG"/>
    <property type="match status" value="1"/>
</dbReference>
<dbReference type="Gene3D" id="3.90.480.10">
    <property type="entry name" value="Sulfite Reductase Hemoprotein,Domain 2"/>
    <property type="match status" value="1"/>
</dbReference>
<keyword evidence="5" id="KW-0408">Iron</keyword>
<dbReference type="SUPFAM" id="SSF56014">
    <property type="entry name" value="Nitrite and sulphite reductase 4Fe-4S domain-like"/>
    <property type="match status" value="2"/>
</dbReference>
<keyword evidence="3" id="KW-0479">Metal-binding</keyword>
<dbReference type="HOGENOM" id="CLU_015667_3_2_5"/>
<organism evidence="8 9">
    <name type="scientific">Azorhizobium caulinodans (strain ATCC 43989 / DSM 5975 / JCM 20966 / LMG 6465 / NBRC 14845 / NCIMB 13405 / ORS 571)</name>
    <dbReference type="NCBI Taxonomy" id="438753"/>
    <lineage>
        <taxon>Bacteria</taxon>
        <taxon>Pseudomonadati</taxon>
        <taxon>Pseudomonadota</taxon>
        <taxon>Alphaproteobacteria</taxon>
        <taxon>Hyphomicrobiales</taxon>
        <taxon>Xanthobacteraceae</taxon>
        <taxon>Azorhizobium</taxon>
    </lineage>
</organism>
<accession>A8IKP8</accession>
<dbReference type="EMBL" id="AP009384">
    <property type="protein sequence ID" value="BAF89934.1"/>
    <property type="molecule type" value="Genomic_DNA"/>
</dbReference>
<dbReference type="Pfam" id="PF03460">
    <property type="entry name" value="NIR_SIR_ferr"/>
    <property type="match status" value="1"/>
</dbReference>
<feature type="domain" description="Nitrite/Sulfite reductase ferredoxin-like" evidence="7">
    <location>
        <begin position="22"/>
        <end position="85"/>
    </location>
</feature>
<dbReference type="Gene3D" id="3.30.413.10">
    <property type="entry name" value="Sulfite Reductase Hemoprotein, domain 1"/>
    <property type="match status" value="2"/>
</dbReference>
<evidence type="ECO:0000256" key="3">
    <source>
        <dbReference type="ARBA" id="ARBA00022723"/>
    </source>
</evidence>
<evidence type="ECO:0000256" key="2">
    <source>
        <dbReference type="ARBA" id="ARBA00022617"/>
    </source>
</evidence>
<reference evidence="8 9" key="4">
    <citation type="journal article" date="2009" name="Appl. Environ. Microbiol.">
        <title>Comparative genome-wide transcriptional profiling of Azorhizobium caulinodans ORS571 grown under free-living and symbiotic conditions.</title>
        <authorList>
            <person name="Tsukada S."/>
            <person name="Aono T."/>
            <person name="Akiba N."/>
            <person name="Lee KB."/>
            <person name="Liu CT."/>
            <person name="Toyazaki H."/>
            <person name="Oyaizu H."/>
        </authorList>
    </citation>
    <scope>NUCLEOTIDE SEQUENCE [LARGE SCALE GENOMIC DNA]</scope>
    <source>
        <strain evidence="9">ATCC 43989 / DSM 5975 / JCM 20966 / LMG 6465 / NBRC 14845 / NCIMB 13405 / ORS 571</strain>
    </source>
</reference>
<dbReference type="GO" id="GO:0046872">
    <property type="term" value="F:metal ion binding"/>
    <property type="evidence" value="ECO:0007669"/>
    <property type="project" value="UniProtKB-KW"/>
</dbReference>
<evidence type="ECO:0000256" key="6">
    <source>
        <dbReference type="ARBA" id="ARBA00023014"/>
    </source>
</evidence>
<dbReference type="eggNOG" id="COG0155">
    <property type="taxonomic scope" value="Bacteria"/>
</dbReference>
<keyword evidence="2" id="KW-0349">Heme</keyword>
<dbReference type="GO" id="GO:0016491">
    <property type="term" value="F:oxidoreductase activity"/>
    <property type="evidence" value="ECO:0007669"/>
    <property type="project" value="UniProtKB-KW"/>
</dbReference>
<proteinExistence type="predicted"/>
<dbReference type="Proteomes" id="UP000000270">
    <property type="component" value="Chromosome"/>
</dbReference>
<reference evidence="8 9" key="5">
    <citation type="journal article" date="2010" name="Appl. Environ. Microbiol.">
        <title>phrR-like gene praR of Azorhizobium caulinodans ORS571 is essential for symbiosis with Sesbania rostrata and is involved in expression of reb genes.</title>
        <authorList>
            <person name="Akiba N."/>
            <person name="Aono T."/>
            <person name="Toyazaki H."/>
            <person name="Sato S."/>
            <person name="Oyaizu H."/>
        </authorList>
    </citation>
    <scope>NUCLEOTIDE SEQUENCE [LARGE SCALE GENOMIC DNA]</scope>
    <source>
        <strain evidence="9">ATCC 43989 / DSM 5975 / JCM 20966 / LMG 6465 / NBRC 14845 / NCIMB 13405 / ORS 571</strain>
    </source>
</reference>
<dbReference type="STRING" id="438753.AZC_3936"/>
<dbReference type="PANTHER" id="PTHR32439">
    <property type="entry name" value="FERREDOXIN--NITRITE REDUCTASE, CHLOROPLASTIC"/>
    <property type="match status" value="1"/>
</dbReference>
<dbReference type="AlphaFoldDB" id="A8IKP8"/>
<keyword evidence="9" id="KW-1185">Reference proteome</keyword>
<evidence type="ECO:0000259" key="7">
    <source>
        <dbReference type="Pfam" id="PF03460"/>
    </source>
</evidence>
<reference evidence="8 9" key="6">
    <citation type="journal article" date="2011" name="Appl. Environ. Microbiol.">
        <title>Involvement of the azorhizobial chromosome partition gene (parA) in the onset of bacteroid differentiation during Sesbania rostrata stem nodule development.</title>
        <authorList>
            <person name="Liu CT."/>
            <person name="Lee KB."/>
            <person name="Wang YS."/>
            <person name="Peng MH."/>
            <person name="Lee KT."/>
            <person name="Suzuki S."/>
            <person name="Suzuki T."/>
            <person name="Oyaizu H."/>
        </authorList>
    </citation>
    <scope>NUCLEOTIDE SEQUENCE [LARGE SCALE GENOMIC DNA]</scope>
    <source>
        <strain evidence="9">ATCC 43989 / DSM 5975 / JCM 20966 / LMG 6465 / NBRC 14845 / NCIMB 13405 / ORS 571</strain>
    </source>
</reference>
<dbReference type="GO" id="GO:0051539">
    <property type="term" value="F:4 iron, 4 sulfur cluster binding"/>
    <property type="evidence" value="ECO:0007669"/>
    <property type="project" value="UniProtKB-KW"/>
</dbReference>
<reference evidence="9" key="2">
    <citation type="submission" date="2007-04" db="EMBL/GenBank/DDBJ databases">
        <title>Complete genome sequence of the nitrogen-fixing bacterium Azorhizobium caulinodans ORS571.</title>
        <authorList>
            <person name="Lee K.B."/>
            <person name="Backer P.D."/>
            <person name="Aono T."/>
            <person name="Liu C.T."/>
            <person name="Suzuki S."/>
            <person name="Suzuki T."/>
            <person name="Kaneko T."/>
            <person name="Yamada M."/>
            <person name="Tabata S."/>
            <person name="Kupfer D.M."/>
            <person name="Najar F.Z."/>
            <person name="Wiley G.B."/>
            <person name="Roe B."/>
            <person name="Binnewies T."/>
            <person name="Ussery D."/>
            <person name="Vereecke D."/>
            <person name="Gevers D."/>
            <person name="Holsters M."/>
            <person name="Oyaizu H."/>
        </authorList>
    </citation>
    <scope>NUCLEOTIDE SEQUENCE [LARGE SCALE GENOMIC DNA]</scope>
    <source>
        <strain evidence="9">ATCC 43989 / DSM 5975 / JCM 20966 / LMG 6465 / NBRC 14845 / NCIMB 13405 / ORS 571</strain>
    </source>
</reference>
<sequence length="449" mass="45502">MTMSTSPRPPSRRGICPALSAPMATGDGLLVRLVPAEGWLTLAQMRGLASAARAYGNGIIEITAKGSVQIRGLTEDSVGPLNAAVGRLGITPRTGLPVDVSPLSGIDATEAVDARLMAARLHEMAADLVPRLGAKVSVVVDGGGALSLDAFKTDVRLVARPGKGEKMWDVSLAGDAARALPFGSVRGRDAPDLVRGLLERLAALGPSARMADALPPATDAPPRPMRETSPIGLFALTDGSTACGIGLPFGALHADDLDALIAAAEAAGARDLRPAPDHGLLATGLSAEDVDTFRTAAAQIGCLVLADDPRRFVAACPGAPACASADIPARAIAAEVAQVLGKALDGSLQVHISACSKGCAHPAPANLTLVGLPADAMDNRVALVREGRAGDATRPQITAEALLPTLARLAGALDAAHTPGARMVETLAALPSSSLEPLLLSPAVLESTP</sequence>